<dbReference type="Pfam" id="PF16469">
    <property type="entry name" value="NPA"/>
    <property type="match status" value="1"/>
</dbReference>
<keyword evidence="1" id="KW-0732">Signal</keyword>
<protein>
    <submittedName>
        <fullName evidence="4">Polyprotein allergen nematode domain-containing protein</fullName>
    </submittedName>
</protein>
<feature type="chain" id="PRO_5038124519" evidence="1">
    <location>
        <begin position="20"/>
        <end position="163"/>
    </location>
</feature>
<proteinExistence type="predicted"/>
<accession>A0A914W7Z3</accession>
<dbReference type="AlphaFoldDB" id="A0A914W7Z3"/>
<evidence type="ECO:0000313" key="3">
    <source>
        <dbReference type="Proteomes" id="UP000887566"/>
    </source>
</evidence>
<evidence type="ECO:0000313" key="4">
    <source>
        <dbReference type="WBParaSite" id="PSAMB.scaffold3214size19241.g20716.t1"/>
    </source>
</evidence>
<sequence>MMWTFILLTLGALVTTASSSESSNGGGEGSIDRAIQSWQELYFTWLTDAQKSELDELVGSVDSQDEITKIKVMLKKTQEFYNSIDEERAVKATNDMQMFCKSQMTSFFGPEEMEELKNLKEAEAPKEQLFAKFNEFVAELADTDDRIQVRLYAAFCKVIFKLN</sequence>
<feature type="domain" description="Polyprotein allergen nematode" evidence="2">
    <location>
        <begin position="37"/>
        <end position="160"/>
    </location>
</feature>
<reference evidence="4" key="1">
    <citation type="submission" date="2022-11" db="UniProtKB">
        <authorList>
            <consortium name="WormBaseParasite"/>
        </authorList>
    </citation>
    <scope>IDENTIFICATION</scope>
</reference>
<evidence type="ECO:0000256" key="1">
    <source>
        <dbReference type="SAM" id="SignalP"/>
    </source>
</evidence>
<evidence type="ECO:0000259" key="2">
    <source>
        <dbReference type="Pfam" id="PF16469"/>
    </source>
</evidence>
<feature type="signal peptide" evidence="1">
    <location>
        <begin position="1"/>
        <end position="19"/>
    </location>
</feature>
<name>A0A914W7Z3_9BILA</name>
<dbReference type="InterPro" id="IPR032487">
    <property type="entry name" value="ABA-1_nematode"/>
</dbReference>
<dbReference type="Proteomes" id="UP000887566">
    <property type="component" value="Unplaced"/>
</dbReference>
<dbReference type="Gene3D" id="1.10.533.30">
    <property type="entry name" value="Nematode polyprotein allergen ABA-1"/>
    <property type="match status" value="1"/>
</dbReference>
<keyword evidence="3" id="KW-1185">Reference proteome</keyword>
<dbReference type="InterPro" id="IPR038289">
    <property type="entry name" value="DVA-1_sf"/>
</dbReference>
<dbReference type="WBParaSite" id="PSAMB.scaffold3214size19241.g20716.t1">
    <property type="protein sequence ID" value="PSAMB.scaffold3214size19241.g20716.t1"/>
    <property type="gene ID" value="PSAMB.scaffold3214size19241.g20716"/>
</dbReference>
<organism evidence="3 4">
    <name type="scientific">Plectus sambesii</name>
    <dbReference type="NCBI Taxonomy" id="2011161"/>
    <lineage>
        <taxon>Eukaryota</taxon>
        <taxon>Metazoa</taxon>
        <taxon>Ecdysozoa</taxon>
        <taxon>Nematoda</taxon>
        <taxon>Chromadorea</taxon>
        <taxon>Plectida</taxon>
        <taxon>Plectina</taxon>
        <taxon>Plectoidea</taxon>
        <taxon>Plectidae</taxon>
        <taxon>Plectus</taxon>
    </lineage>
</organism>